<organism evidence="6 7">
    <name type="scientific">Aurantiacibacter aquimixticola</name>
    <dbReference type="NCBI Taxonomy" id="1958945"/>
    <lineage>
        <taxon>Bacteria</taxon>
        <taxon>Pseudomonadati</taxon>
        <taxon>Pseudomonadota</taxon>
        <taxon>Alphaproteobacteria</taxon>
        <taxon>Sphingomonadales</taxon>
        <taxon>Erythrobacteraceae</taxon>
        <taxon>Aurantiacibacter</taxon>
    </lineage>
</organism>
<accession>A0A419RVT3</accession>
<feature type="region of interest" description="Disordered" evidence="3">
    <location>
        <begin position="119"/>
        <end position="139"/>
    </location>
</feature>
<dbReference type="GO" id="GO:0016829">
    <property type="term" value="F:lyase activity"/>
    <property type="evidence" value="ECO:0007669"/>
    <property type="project" value="UniProtKB-KW"/>
</dbReference>
<dbReference type="RefSeq" id="WP_120048920.1">
    <property type="nucleotide sequence ID" value="NZ_RAHX01000001.1"/>
</dbReference>
<dbReference type="InterPro" id="IPR008929">
    <property type="entry name" value="Chondroitin_lyas"/>
</dbReference>
<dbReference type="AlphaFoldDB" id="A0A419RVT3"/>
<dbReference type="Gene3D" id="1.50.10.100">
    <property type="entry name" value="Chondroitin AC/alginate lyase"/>
    <property type="match status" value="1"/>
</dbReference>
<evidence type="ECO:0000256" key="3">
    <source>
        <dbReference type="SAM" id="MobiDB-lite"/>
    </source>
</evidence>
<comment type="caution">
    <text evidence="6">The sequence shown here is derived from an EMBL/GenBank/DDBJ whole genome shotgun (WGS) entry which is preliminary data.</text>
</comment>
<proteinExistence type="predicted"/>
<dbReference type="Proteomes" id="UP000285232">
    <property type="component" value="Unassembled WGS sequence"/>
</dbReference>
<dbReference type="EMBL" id="RAHX01000001">
    <property type="protein sequence ID" value="RJY09910.1"/>
    <property type="molecule type" value="Genomic_DNA"/>
</dbReference>
<keyword evidence="2 6" id="KW-0456">Lyase</keyword>
<evidence type="ECO:0000313" key="6">
    <source>
        <dbReference type="EMBL" id="RJY09910.1"/>
    </source>
</evidence>
<dbReference type="InterPro" id="IPR008397">
    <property type="entry name" value="Alginate_lyase_dom"/>
</dbReference>
<reference evidence="6 7" key="1">
    <citation type="journal article" date="2017" name="Int. J. Syst. Evol. Microbiol.">
        <title>Erythrobacter aquimixticola sp. nov., isolated from the junction between the ocean and a freshwater spring.</title>
        <authorList>
            <person name="Park S."/>
            <person name="Jung Y.T."/>
            <person name="Choi S.J."/>
            <person name="Yoon J.H."/>
        </authorList>
    </citation>
    <scope>NUCLEOTIDE SEQUENCE [LARGE SCALE GENOMIC DNA]</scope>
    <source>
        <strain evidence="6 7">JSSK-14</strain>
    </source>
</reference>
<evidence type="ECO:0000259" key="5">
    <source>
        <dbReference type="Pfam" id="PF05426"/>
    </source>
</evidence>
<protein>
    <submittedName>
        <fullName evidence="6">Alginate lyase</fullName>
    </submittedName>
</protein>
<feature type="compositionally biased region" description="Basic and acidic residues" evidence="3">
    <location>
        <begin position="125"/>
        <end position="139"/>
    </location>
</feature>
<evidence type="ECO:0000313" key="7">
    <source>
        <dbReference type="Proteomes" id="UP000285232"/>
    </source>
</evidence>
<sequence length="408" mass="44869">MFRALSAAGLLALALAAPAQAQDASVTVPAFSPAEGAPQCRGVNGYAADFGGARTFLWRPRWIEAVTSGDMRPEVIEDAEAALANGPYSVTDKPRTVPGATRNDYASIGPYWWPDTSQSDGMPYTRRDGEVNPERDGPEFDKNRLRNLAADMQALALGYHATGDDRFAQHAAMLARTWFLDPATRMNPHFDFAQGIPGRVNGRGEGIIEASDLSTIAEALGLMAPSGALSAEERAGIRSWYGEFAVWMATSENGEDEMRKRNNHGVFFDFYLAHFALFAGAPDAAANVVRAFPGYRIGVQMDRQGRFIEELSRTRSWHYAHFVVDGAARLATIAECLDLDLWNARLADGRSLTTARDFLQRYAAAPESWPFEDTDLARGRVDRMRDRSARVLLYFAPDGVPGELRQLP</sequence>
<evidence type="ECO:0000256" key="4">
    <source>
        <dbReference type="SAM" id="SignalP"/>
    </source>
</evidence>
<evidence type="ECO:0000256" key="2">
    <source>
        <dbReference type="ARBA" id="ARBA00023239"/>
    </source>
</evidence>
<evidence type="ECO:0000256" key="1">
    <source>
        <dbReference type="ARBA" id="ARBA00022729"/>
    </source>
</evidence>
<feature type="chain" id="PRO_5019445464" evidence="4">
    <location>
        <begin position="22"/>
        <end position="408"/>
    </location>
</feature>
<dbReference type="SUPFAM" id="SSF48230">
    <property type="entry name" value="Chondroitin AC/alginate lyase"/>
    <property type="match status" value="1"/>
</dbReference>
<name>A0A419RVT3_9SPHN</name>
<keyword evidence="7" id="KW-1185">Reference proteome</keyword>
<dbReference type="OrthoDB" id="7210452at2"/>
<dbReference type="GO" id="GO:0042597">
    <property type="term" value="C:periplasmic space"/>
    <property type="evidence" value="ECO:0007669"/>
    <property type="project" value="InterPro"/>
</dbReference>
<dbReference type="Pfam" id="PF05426">
    <property type="entry name" value="Alginate_lyase"/>
    <property type="match status" value="1"/>
</dbReference>
<keyword evidence="1 4" id="KW-0732">Signal</keyword>
<gene>
    <name evidence="6" type="ORF">D6201_11620</name>
</gene>
<feature type="domain" description="Alginate lyase" evidence="5">
    <location>
        <begin position="89"/>
        <end position="369"/>
    </location>
</feature>
<feature type="signal peptide" evidence="4">
    <location>
        <begin position="1"/>
        <end position="21"/>
    </location>
</feature>